<evidence type="ECO:0000313" key="2">
    <source>
        <dbReference type="Proteomes" id="UP000004067"/>
    </source>
</evidence>
<organism evidence="1 2">
    <name type="scientific">Centipeda periodontii DSM 2778</name>
    <dbReference type="NCBI Taxonomy" id="888060"/>
    <lineage>
        <taxon>Bacteria</taxon>
        <taxon>Bacillati</taxon>
        <taxon>Bacillota</taxon>
        <taxon>Negativicutes</taxon>
        <taxon>Selenomonadales</taxon>
        <taxon>Selenomonadaceae</taxon>
        <taxon>Centipeda</taxon>
    </lineage>
</organism>
<dbReference type="Proteomes" id="UP000004067">
    <property type="component" value="Unassembled WGS sequence"/>
</dbReference>
<dbReference type="eggNOG" id="ENOG502ZSZD">
    <property type="taxonomic scope" value="Bacteria"/>
</dbReference>
<sequence length="77" mass="8715">MTDLLLARPWNAVSQELNAEGIAYELCETRSPRTFFLVDPAEPYVVRVRWHGDDCVVTYTPAPARSDTVAAYEEALR</sequence>
<dbReference type="AlphaFoldDB" id="F5RNR5"/>
<evidence type="ECO:0000313" key="1">
    <source>
        <dbReference type="EMBL" id="EGK58613.1"/>
    </source>
</evidence>
<dbReference type="STRING" id="888060.HMPREF9081_1919"/>
<dbReference type="EMBL" id="AFHQ01000044">
    <property type="protein sequence ID" value="EGK58613.1"/>
    <property type="molecule type" value="Genomic_DNA"/>
</dbReference>
<keyword evidence="2" id="KW-1185">Reference proteome</keyword>
<protein>
    <submittedName>
        <fullName evidence="1">Uncharacterized protein</fullName>
    </submittedName>
</protein>
<dbReference type="HOGENOM" id="CLU_198373_0_0_9"/>
<comment type="caution">
    <text evidence="1">The sequence shown here is derived from an EMBL/GenBank/DDBJ whole genome shotgun (WGS) entry which is preliminary data.</text>
</comment>
<reference evidence="1 2" key="1">
    <citation type="submission" date="2011-04" db="EMBL/GenBank/DDBJ databases">
        <authorList>
            <person name="Muzny D."/>
            <person name="Qin X."/>
            <person name="Deng J."/>
            <person name="Jiang H."/>
            <person name="Liu Y."/>
            <person name="Qu J."/>
            <person name="Song X.-Z."/>
            <person name="Zhang L."/>
            <person name="Thornton R."/>
            <person name="Coyle M."/>
            <person name="Francisco L."/>
            <person name="Jackson L."/>
            <person name="Javaid M."/>
            <person name="Korchina V."/>
            <person name="Kovar C."/>
            <person name="Mata R."/>
            <person name="Mathew T."/>
            <person name="Ngo R."/>
            <person name="Nguyen L."/>
            <person name="Nguyen N."/>
            <person name="Okwuonu G."/>
            <person name="Ongeri F."/>
            <person name="Pham C."/>
            <person name="Simmons D."/>
            <person name="Wilczek-Boney K."/>
            <person name="Hale W."/>
            <person name="Jakkamsetti A."/>
            <person name="Pham P."/>
            <person name="Ruth R."/>
            <person name="San Lucas F."/>
            <person name="Warren J."/>
            <person name="Zhang J."/>
            <person name="Zhao Z."/>
            <person name="Zhou C."/>
            <person name="Zhu D."/>
            <person name="Lee S."/>
            <person name="Bess C."/>
            <person name="Blankenburg K."/>
            <person name="Forbes L."/>
            <person name="Fu Q."/>
            <person name="Gubbala S."/>
            <person name="Hirani K."/>
            <person name="Jayaseelan J.C."/>
            <person name="Lara F."/>
            <person name="Munidasa M."/>
            <person name="Palculict T."/>
            <person name="Patil S."/>
            <person name="Pu L.-L."/>
            <person name="Saada N."/>
            <person name="Tang L."/>
            <person name="Weissenberger G."/>
            <person name="Zhu Y."/>
            <person name="Hemphill L."/>
            <person name="Shang Y."/>
            <person name="Youmans B."/>
            <person name="Ayvaz T."/>
            <person name="Ross M."/>
            <person name="Santibanez J."/>
            <person name="Aqrawi P."/>
            <person name="Gross S."/>
            <person name="Joshi V."/>
            <person name="Fowler G."/>
            <person name="Nazareth L."/>
            <person name="Reid J."/>
            <person name="Worley K."/>
            <person name="Petrosino J."/>
            <person name="Highlander S."/>
            <person name="Gibbs R."/>
        </authorList>
    </citation>
    <scope>NUCLEOTIDE SEQUENCE [LARGE SCALE GENOMIC DNA]</scope>
    <source>
        <strain evidence="1 2">DSM 2778</strain>
    </source>
</reference>
<name>F5RNR5_9FIRM</name>
<accession>F5RNR5</accession>
<gene>
    <name evidence="1" type="ORF">HMPREF9081_1919</name>
</gene>
<proteinExistence type="predicted"/>